<sequence>MANVPCLCLVNLEHCVFENQEKPKASESPSPQVEVIISLNLNVICCGGNYPCSPLGARETLGFDLDLLTANNPATASQILRGLVHKIVHSIHLQTHQIFLDENSAEFDPLIHGIVQFCLDRMKTTNVERVLPVFATAWGTVLVQNMDGGVNQEEDSYEISQEDDDVEDIDSDDEIFDQFEEISSNNHGMVPADESSINNMLLNNKVIIISPQLEEISDHQQDCCVVCLEQLAEVGSEVSQMPCSHQFHTACIQTWLNNSHYCPVCRYAMPTAQDLN</sequence>
<dbReference type="Pfam" id="PF13639">
    <property type="entry name" value="zf-RING_2"/>
    <property type="match status" value="1"/>
</dbReference>
<evidence type="ECO:0000256" key="2">
    <source>
        <dbReference type="ARBA" id="ARBA00012483"/>
    </source>
</evidence>
<keyword evidence="4 6" id="KW-0863">Zinc-finger</keyword>
<dbReference type="EC" id="2.3.2.27" evidence="2"/>
<dbReference type="PANTHER" id="PTHR15710:SF59">
    <property type="entry name" value="E3 UBIQUITIN-PROTEIN LIGASE SDIR1-LIKE"/>
    <property type="match status" value="1"/>
</dbReference>
<dbReference type="SUPFAM" id="SSF57850">
    <property type="entry name" value="RING/U-box"/>
    <property type="match status" value="1"/>
</dbReference>
<evidence type="ECO:0000313" key="8">
    <source>
        <dbReference type="EMBL" id="OMO67672.1"/>
    </source>
</evidence>
<dbReference type="InterPro" id="IPR001841">
    <property type="entry name" value="Znf_RING"/>
</dbReference>
<dbReference type="AlphaFoldDB" id="A0A1R3HBH6"/>
<dbReference type="GO" id="GO:0016567">
    <property type="term" value="P:protein ubiquitination"/>
    <property type="evidence" value="ECO:0007669"/>
    <property type="project" value="TreeGrafter"/>
</dbReference>
<proteinExistence type="predicted"/>
<dbReference type="STRING" id="93759.A0A1R3HBH6"/>
<protein>
    <recommendedName>
        <fullName evidence="2">RING-type E3 ubiquitin transferase</fullName>
        <ecNumber evidence="2">2.3.2.27</ecNumber>
    </recommendedName>
</protein>
<keyword evidence="9" id="KW-1185">Reference proteome</keyword>
<dbReference type="EMBL" id="AWUE01020577">
    <property type="protein sequence ID" value="OMO67672.1"/>
    <property type="molecule type" value="Genomic_DNA"/>
</dbReference>
<dbReference type="Proteomes" id="UP000187203">
    <property type="component" value="Unassembled WGS sequence"/>
</dbReference>
<dbReference type="GO" id="GO:0061630">
    <property type="term" value="F:ubiquitin protein ligase activity"/>
    <property type="evidence" value="ECO:0007669"/>
    <property type="project" value="UniProtKB-EC"/>
</dbReference>
<accession>A0A1R3HBH6</accession>
<comment type="caution">
    <text evidence="8">The sequence shown here is derived from an EMBL/GenBank/DDBJ whole genome shotgun (WGS) entry which is preliminary data.</text>
</comment>
<evidence type="ECO:0000256" key="4">
    <source>
        <dbReference type="ARBA" id="ARBA00022771"/>
    </source>
</evidence>
<keyword evidence="3" id="KW-0479">Metal-binding</keyword>
<feature type="domain" description="RING-type" evidence="7">
    <location>
        <begin position="224"/>
        <end position="266"/>
    </location>
</feature>
<evidence type="ECO:0000256" key="3">
    <source>
        <dbReference type="ARBA" id="ARBA00022723"/>
    </source>
</evidence>
<organism evidence="8 9">
    <name type="scientific">Corchorus olitorius</name>
    <dbReference type="NCBI Taxonomy" id="93759"/>
    <lineage>
        <taxon>Eukaryota</taxon>
        <taxon>Viridiplantae</taxon>
        <taxon>Streptophyta</taxon>
        <taxon>Embryophyta</taxon>
        <taxon>Tracheophyta</taxon>
        <taxon>Spermatophyta</taxon>
        <taxon>Magnoliopsida</taxon>
        <taxon>eudicotyledons</taxon>
        <taxon>Gunneridae</taxon>
        <taxon>Pentapetalae</taxon>
        <taxon>rosids</taxon>
        <taxon>malvids</taxon>
        <taxon>Malvales</taxon>
        <taxon>Malvaceae</taxon>
        <taxon>Grewioideae</taxon>
        <taxon>Apeibeae</taxon>
        <taxon>Corchorus</taxon>
    </lineage>
</organism>
<dbReference type="OrthoDB" id="1013743at2759"/>
<dbReference type="PROSITE" id="PS50089">
    <property type="entry name" value="ZF_RING_2"/>
    <property type="match status" value="1"/>
</dbReference>
<dbReference type="InterPro" id="IPR013083">
    <property type="entry name" value="Znf_RING/FYVE/PHD"/>
</dbReference>
<evidence type="ECO:0000256" key="1">
    <source>
        <dbReference type="ARBA" id="ARBA00000900"/>
    </source>
</evidence>
<comment type="catalytic activity">
    <reaction evidence="1">
        <text>S-ubiquitinyl-[E2 ubiquitin-conjugating enzyme]-L-cysteine + [acceptor protein]-L-lysine = [E2 ubiquitin-conjugating enzyme]-L-cysteine + N(6)-ubiquitinyl-[acceptor protein]-L-lysine.</text>
        <dbReference type="EC" id="2.3.2.27"/>
    </reaction>
</comment>
<gene>
    <name evidence="8" type="ORF">COLO4_30042</name>
</gene>
<name>A0A1R3HBH6_9ROSI</name>
<reference evidence="9" key="1">
    <citation type="submission" date="2013-09" db="EMBL/GenBank/DDBJ databases">
        <title>Corchorus olitorius genome sequencing.</title>
        <authorList>
            <person name="Alam M."/>
            <person name="Haque M.S."/>
            <person name="Islam M.S."/>
            <person name="Emdad E.M."/>
            <person name="Islam M.M."/>
            <person name="Ahmed B."/>
            <person name="Halim A."/>
            <person name="Hossen Q.M.M."/>
            <person name="Hossain M.Z."/>
            <person name="Ahmed R."/>
            <person name="Khan M.M."/>
            <person name="Islam R."/>
            <person name="Rashid M.M."/>
            <person name="Khan S.A."/>
            <person name="Rahman M.S."/>
            <person name="Alam M."/>
            <person name="Yahiya A.S."/>
            <person name="Khan M.S."/>
            <person name="Azam M.S."/>
            <person name="Haque T."/>
            <person name="Lashkar M.Z.H."/>
            <person name="Akhand A.I."/>
            <person name="Morshed G."/>
            <person name="Roy S."/>
            <person name="Uddin K.S."/>
            <person name="Rabeya T."/>
            <person name="Hossain A.S."/>
            <person name="Chowdhury A."/>
            <person name="Snigdha A.R."/>
            <person name="Mortoza M.S."/>
            <person name="Matin S.A."/>
            <person name="Hoque S.M.E."/>
            <person name="Islam M.K."/>
            <person name="Roy D.K."/>
            <person name="Haider R."/>
            <person name="Moosa M.M."/>
            <person name="Elias S.M."/>
            <person name="Hasan A.M."/>
            <person name="Jahan S."/>
            <person name="Shafiuddin M."/>
            <person name="Mahmood N."/>
            <person name="Shommy N.S."/>
        </authorList>
    </citation>
    <scope>NUCLEOTIDE SEQUENCE [LARGE SCALE GENOMIC DNA]</scope>
    <source>
        <strain evidence="9">cv. O-4</strain>
    </source>
</reference>
<dbReference type="SMART" id="SM00184">
    <property type="entry name" value="RING"/>
    <property type="match status" value="1"/>
</dbReference>
<evidence type="ECO:0000256" key="5">
    <source>
        <dbReference type="ARBA" id="ARBA00022833"/>
    </source>
</evidence>
<evidence type="ECO:0000256" key="6">
    <source>
        <dbReference type="PROSITE-ProRule" id="PRU00175"/>
    </source>
</evidence>
<dbReference type="GO" id="GO:0005737">
    <property type="term" value="C:cytoplasm"/>
    <property type="evidence" value="ECO:0007669"/>
    <property type="project" value="TreeGrafter"/>
</dbReference>
<keyword evidence="5" id="KW-0862">Zinc</keyword>
<evidence type="ECO:0000313" key="9">
    <source>
        <dbReference type="Proteomes" id="UP000187203"/>
    </source>
</evidence>
<dbReference type="Gene3D" id="3.30.40.10">
    <property type="entry name" value="Zinc/RING finger domain, C3HC4 (zinc finger)"/>
    <property type="match status" value="1"/>
</dbReference>
<evidence type="ECO:0000259" key="7">
    <source>
        <dbReference type="PROSITE" id="PS50089"/>
    </source>
</evidence>
<dbReference type="GO" id="GO:0008270">
    <property type="term" value="F:zinc ion binding"/>
    <property type="evidence" value="ECO:0007669"/>
    <property type="project" value="UniProtKB-KW"/>
</dbReference>
<dbReference type="PANTHER" id="PTHR15710">
    <property type="entry name" value="E3 UBIQUITIN-PROTEIN LIGASE PRAJA"/>
    <property type="match status" value="1"/>
</dbReference>